<dbReference type="GO" id="GO:1901135">
    <property type="term" value="P:carbohydrate derivative metabolic process"/>
    <property type="evidence" value="ECO:0007669"/>
    <property type="project" value="InterPro"/>
</dbReference>
<dbReference type="InterPro" id="IPR046348">
    <property type="entry name" value="SIS_dom_sf"/>
</dbReference>
<sequence length="69" mass="7547">MRALHRDAGETILGRLVAKELSNIADATASVQQYEINHAADLIVGAREAYVCGRGNSIPVADQMLRRLR</sequence>
<dbReference type="Gene3D" id="3.40.50.10490">
    <property type="entry name" value="Glucose-6-phosphate isomerase like protein, domain 1"/>
    <property type="match status" value="1"/>
</dbReference>
<accession>A0A2Z2J8K7</accession>
<dbReference type="SUPFAM" id="SSF53697">
    <property type="entry name" value="SIS domain"/>
    <property type="match status" value="1"/>
</dbReference>
<organism evidence="1 2">
    <name type="scientific">Corynebacterium striatum</name>
    <dbReference type="NCBI Taxonomy" id="43770"/>
    <lineage>
        <taxon>Bacteria</taxon>
        <taxon>Bacillati</taxon>
        <taxon>Actinomycetota</taxon>
        <taxon>Actinomycetes</taxon>
        <taxon>Mycobacteriales</taxon>
        <taxon>Corynebacteriaceae</taxon>
        <taxon>Corynebacterium</taxon>
    </lineage>
</organism>
<dbReference type="GO" id="GO:0097367">
    <property type="term" value="F:carbohydrate derivative binding"/>
    <property type="evidence" value="ECO:0007669"/>
    <property type="project" value="InterPro"/>
</dbReference>
<gene>
    <name evidence="1" type="ORF">CBE89_08500</name>
</gene>
<reference evidence="1 2" key="1">
    <citation type="submission" date="2017-05" db="EMBL/GenBank/DDBJ databases">
        <title>Complete genome sequence of Corynebacterium striatum KC-Na-1 isolated from Neophocaena asiaeorientalis in Korea.</title>
        <authorList>
            <person name="Kim J.H."/>
            <person name="Lee K."/>
        </authorList>
    </citation>
    <scope>NUCLEOTIDE SEQUENCE [LARGE SCALE GENOMIC DNA]</scope>
    <source>
        <strain evidence="1 2">KC-Na-01</strain>
    </source>
</reference>
<protein>
    <submittedName>
        <fullName evidence="1">Uncharacterized protein</fullName>
    </submittedName>
</protein>
<dbReference type="RefSeq" id="WP_086891615.1">
    <property type="nucleotide sequence ID" value="NZ_CP021252.1"/>
</dbReference>
<dbReference type="AlphaFoldDB" id="A0A2Z2J8K7"/>
<dbReference type="EMBL" id="CP021252">
    <property type="protein sequence ID" value="ART21538.1"/>
    <property type="molecule type" value="Genomic_DNA"/>
</dbReference>
<dbReference type="KEGG" id="cstr:CBE89_08500"/>
<name>A0A2Z2J8K7_CORST</name>
<evidence type="ECO:0000313" key="1">
    <source>
        <dbReference type="EMBL" id="ART21538.1"/>
    </source>
</evidence>
<proteinExistence type="predicted"/>
<dbReference type="Proteomes" id="UP000250197">
    <property type="component" value="Chromosome"/>
</dbReference>
<evidence type="ECO:0000313" key="2">
    <source>
        <dbReference type="Proteomes" id="UP000250197"/>
    </source>
</evidence>